<comment type="subcellular location">
    <subcellularLocation>
        <location evidence="1">Nucleus</location>
    </subcellularLocation>
</comment>
<dbReference type="InterPro" id="IPR003228">
    <property type="entry name" value="TFIID_TAF12_dom"/>
</dbReference>
<dbReference type="PANTHER" id="PTHR12264">
    <property type="entry name" value="TRANSCRIPTION INITIATION FACTOR TFIID SUBUNIT 12"/>
    <property type="match status" value="1"/>
</dbReference>
<dbReference type="InterPro" id="IPR009072">
    <property type="entry name" value="Histone-fold"/>
</dbReference>
<dbReference type="CDD" id="cd07981">
    <property type="entry name" value="HFD_TAF12"/>
    <property type="match status" value="1"/>
</dbReference>
<feature type="compositionally biased region" description="Low complexity" evidence="6">
    <location>
        <begin position="110"/>
        <end position="120"/>
    </location>
</feature>
<dbReference type="Proteomes" id="UP000002035">
    <property type="component" value="Unassembled WGS sequence"/>
</dbReference>
<dbReference type="EMBL" id="DS995708">
    <property type="protein sequence ID" value="EEQ35326.1"/>
    <property type="molecule type" value="Genomic_DNA"/>
</dbReference>
<dbReference type="GO" id="GO:0046982">
    <property type="term" value="F:protein heterodimerization activity"/>
    <property type="evidence" value="ECO:0007669"/>
    <property type="project" value="InterPro"/>
</dbReference>
<keyword evidence="3" id="KW-0805">Transcription regulation</keyword>
<dbReference type="GO" id="GO:0051123">
    <property type="term" value="P:RNA polymerase II preinitiation complex assembly"/>
    <property type="evidence" value="ECO:0007669"/>
    <property type="project" value="TreeGrafter"/>
</dbReference>
<protein>
    <submittedName>
        <fullName evidence="8">Transcription initiation factor TFIID subunit 12</fullName>
    </submittedName>
</protein>
<evidence type="ECO:0000313" key="8">
    <source>
        <dbReference type="EMBL" id="EEQ35326.1"/>
    </source>
</evidence>
<dbReference type="eggNOG" id="KOG1142">
    <property type="taxonomic scope" value="Eukaryota"/>
</dbReference>
<dbReference type="STRING" id="554155.C5FZM3"/>
<feature type="compositionally biased region" description="Polar residues" evidence="6">
    <location>
        <begin position="363"/>
        <end position="390"/>
    </location>
</feature>
<dbReference type="InterPro" id="IPR037794">
    <property type="entry name" value="TAF12"/>
</dbReference>
<dbReference type="PANTHER" id="PTHR12264:SF21">
    <property type="entry name" value="TRANSCRIPTION INITIATION FACTOR TFIID SUBUNIT 12"/>
    <property type="match status" value="1"/>
</dbReference>
<keyword evidence="8" id="KW-0648">Protein biosynthesis</keyword>
<comment type="similarity">
    <text evidence="2">Belongs to the TAF12 family.</text>
</comment>
<feature type="region of interest" description="Disordered" evidence="6">
    <location>
        <begin position="311"/>
        <end position="395"/>
    </location>
</feature>
<evidence type="ECO:0000256" key="5">
    <source>
        <dbReference type="ARBA" id="ARBA00023242"/>
    </source>
</evidence>
<evidence type="ECO:0000256" key="6">
    <source>
        <dbReference type="SAM" id="MobiDB-lite"/>
    </source>
</evidence>
<gene>
    <name evidence="8" type="ORF">MCYG_08145</name>
</gene>
<dbReference type="GO" id="GO:0003677">
    <property type="term" value="F:DNA binding"/>
    <property type="evidence" value="ECO:0007669"/>
    <property type="project" value="TreeGrafter"/>
</dbReference>
<dbReference type="OrthoDB" id="2193432at2759"/>
<feature type="region of interest" description="Disordered" evidence="6">
    <location>
        <begin position="110"/>
        <end position="139"/>
    </location>
</feature>
<evidence type="ECO:0000313" key="9">
    <source>
        <dbReference type="Proteomes" id="UP000002035"/>
    </source>
</evidence>
<evidence type="ECO:0000256" key="2">
    <source>
        <dbReference type="ARBA" id="ARBA00007530"/>
    </source>
</evidence>
<dbReference type="SUPFAM" id="SSF47113">
    <property type="entry name" value="Histone-fold"/>
    <property type="match status" value="1"/>
</dbReference>
<feature type="domain" description="Transcription initiation factor TFIID subunit 12" evidence="7">
    <location>
        <begin position="468"/>
        <end position="538"/>
    </location>
</feature>
<sequence>MENSSTPSNAAHQAQQPLQQQLSNLIRTEQVQKLPHLPDSQKAIHTQAVRNCWEVLHSHPPTSNEYAKAQQKLTQLSTQLMRGMRLYQQNRTQQAQLQQQAQAQVQQQQQQKQAQAQQDQPPQINRGPVGVNPAQQKPQNFQPLYPQIQAKVNSLTFILPLSINKDQAESWLQEAKSRYGAALQKQELGKVKLAEVRQAYQQRQGAGNLTAEEIQDFKTRQLYADKLYKEGNEFLVKFKEQQENFRLQHQQAAAAGQQTAQGTQAQASGVGDQQIVSQAVVQQPVPATSGTPAPHTINSAVVAARQGQVQLPGSGVTLPQGQQQTQQGQQQSAQQQGQIPGIKQQLPESAGAATISQGPPRALSQQGAVNQARSSYDLNSNMPQGNQTPTHAHPQAYIGDRNMDTRKINMAIPKNLNVSTTPEPVSMGAARPTLTTGASHGSMGMMGQPAIQKHPGYVLEGEGQRVLSKKKLDDLVRQVTGGGEGEKLTPDAEEFVLQMADDFVDDVITAACRLAKLRPSSTLDIRDIQLVLERNYNMRIPGFSSDDLRTVKKPHPTQGWIQKMTAVQAAKVTQGRSE</sequence>
<organism evidence="8 9">
    <name type="scientific">Arthroderma otae (strain ATCC MYA-4605 / CBS 113480)</name>
    <name type="common">Microsporum canis</name>
    <dbReference type="NCBI Taxonomy" id="554155"/>
    <lineage>
        <taxon>Eukaryota</taxon>
        <taxon>Fungi</taxon>
        <taxon>Dikarya</taxon>
        <taxon>Ascomycota</taxon>
        <taxon>Pezizomycotina</taxon>
        <taxon>Eurotiomycetes</taxon>
        <taxon>Eurotiomycetidae</taxon>
        <taxon>Onygenales</taxon>
        <taxon>Arthrodermataceae</taxon>
        <taxon>Microsporum</taxon>
    </lineage>
</organism>
<dbReference type="OMA" id="INMAIPK"/>
<evidence type="ECO:0000256" key="3">
    <source>
        <dbReference type="ARBA" id="ARBA00023015"/>
    </source>
</evidence>
<evidence type="ECO:0000256" key="1">
    <source>
        <dbReference type="ARBA" id="ARBA00004123"/>
    </source>
</evidence>
<dbReference type="HOGENOM" id="CLU_014055_1_0_1"/>
<evidence type="ECO:0000259" key="7">
    <source>
        <dbReference type="Pfam" id="PF03847"/>
    </source>
</evidence>
<dbReference type="GO" id="GO:0005669">
    <property type="term" value="C:transcription factor TFIID complex"/>
    <property type="evidence" value="ECO:0007669"/>
    <property type="project" value="InterPro"/>
</dbReference>
<keyword evidence="9" id="KW-1185">Reference proteome</keyword>
<dbReference type="AlphaFoldDB" id="C5FZM3"/>
<dbReference type="GO" id="GO:0017025">
    <property type="term" value="F:TBP-class protein binding"/>
    <property type="evidence" value="ECO:0007669"/>
    <property type="project" value="TreeGrafter"/>
</dbReference>
<proteinExistence type="inferred from homology"/>
<keyword evidence="5" id="KW-0539">Nucleus</keyword>
<keyword evidence="8" id="KW-0396">Initiation factor</keyword>
<evidence type="ECO:0000256" key="4">
    <source>
        <dbReference type="ARBA" id="ARBA00023163"/>
    </source>
</evidence>
<name>C5FZM3_ARTOC</name>
<keyword evidence="4" id="KW-0804">Transcription</keyword>
<dbReference type="Pfam" id="PF03847">
    <property type="entry name" value="TFIID_20kDa"/>
    <property type="match status" value="1"/>
</dbReference>
<dbReference type="GO" id="GO:0000124">
    <property type="term" value="C:SAGA complex"/>
    <property type="evidence" value="ECO:0007669"/>
    <property type="project" value="InterPro"/>
</dbReference>
<reference evidence="9" key="1">
    <citation type="journal article" date="2012" name="MBio">
        <title>Comparative genome analysis of Trichophyton rubrum and related dermatophytes reveals candidate genes involved in infection.</title>
        <authorList>
            <person name="Martinez D.A."/>
            <person name="Oliver B.G."/>
            <person name="Graeser Y."/>
            <person name="Goldberg J.M."/>
            <person name="Li W."/>
            <person name="Martinez-Rossi N.M."/>
            <person name="Monod M."/>
            <person name="Shelest E."/>
            <person name="Barton R.C."/>
            <person name="Birch E."/>
            <person name="Brakhage A.A."/>
            <person name="Chen Z."/>
            <person name="Gurr S.J."/>
            <person name="Heiman D."/>
            <person name="Heitman J."/>
            <person name="Kosti I."/>
            <person name="Rossi A."/>
            <person name="Saif S."/>
            <person name="Samalova M."/>
            <person name="Saunders C.W."/>
            <person name="Shea T."/>
            <person name="Summerbell R.C."/>
            <person name="Xu J."/>
            <person name="Young S."/>
            <person name="Zeng Q."/>
            <person name="Birren B.W."/>
            <person name="Cuomo C.A."/>
            <person name="White T.C."/>
        </authorList>
    </citation>
    <scope>NUCLEOTIDE SEQUENCE [LARGE SCALE GENOMIC DNA]</scope>
    <source>
        <strain evidence="9">ATCC MYA-4605 / CBS 113480</strain>
    </source>
</reference>
<accession>C5FZM3</accession>
<dbReference type="RefSeq" id="XP_002843062.1">
    <property type="nucleotide sequence ID" value="XM_002843016.1"/>
</dbReference>
<dbReference type="GeneID" id="9227476"/>
<dbReference type="GO" id="GO:0003743">
    <property type="term" value="F:translation initiation factor activity"/>
    <property type="evidence" value="ECO:0007669"/>
    <property type="project" value="UniProtKB-KW"/>
</dbReference>
<dbReference type="VEuPathDB" id="FungiDB:MCYG_08145"/>
<feature type="compositionally biased region" description="Low complexity" evidence="6">
    <location>
        <begin position="320"/>
        <end position="345"/>
    </location>
</feature>
<dbReference type="Gene3D" id="1.10.20.10">
    <property type="entry name" value="Histone, subunit A"/>
    <property type="match status" value="1"/>
</dbReference>
<dbReference type="FunFam" id="1.10.20.10:FF:000037">
    <property type="entry name" value="Transcription initiation factor TFIID subunit 12"/>
    <property type="match status" value="1"/>
</dbReference>